<protein>
    <recommendedName>
        <fullName evidence="5">beta-galactosidase</fullName>
        <ecNumber evidence="5">3.2.1.23</ecNumber>
    </recommendedName>
    <alternativeName>
        <fullName evidence="9">Lactase</fullName>
    </alternativeName>
</protein>
<dbReference type="Gene3D" id="2.70.98.10">
    <property type="match status" value="1"/>
</dbReference>
<evidence type="ECO:0000256" key="1">
    <source>
        <dbReference type="ARBA" id="ARBA00001412"/>
    </source>
</evidence>
<comment type="cofactor">
    <cofactor evidence="2">
        <name>Ca(2+)</name>
        <dbReference type="ChEBI" id="CHEBI:29108"/>
    </cofactor>
</comment>
<dbReference type="InterPro" id="IPR006102">
    <property type="entry name" value="Ig-like_GH2"/>
</dbReference>
<keyword evidence="6" id="KW-0378">Hydrolase</keyword>
<feature type="domain" description="Beta galactosidase small chain/" evidence="10">
    <location>
        <begin position="774"/>
        <end position="1065"/>
    </location>
</feature>
<dbReference type="InterPro" id="IPR032312">
    <property type="entry name" value="LacZ_4"/>
</dbReference>
<keyword evidence="8" id="KW-0326">Glycosidase</keyword>
<dbReference type="InterPro" id="IPR013783">
    <property type="entry name" value="Ig-like_fold"/>
</dbReference>
<dbReference type="InterPro" id="IPR006104">
    <property type="entry name" value="Glyco_hydro_2_N"/>
</dbReference>
<dbReference type="AlphaFoldDB" id="A0A3Q9FTY1"/>
<comment type="similarity">
    <text evidence="3">Belongs to the glycosyl hydrolase 2 family.</text>
</comment>
<evidence type="ECO:0000313" key="11">
    <source>
        <dbReference type="EMBL" id="AZQ65002.1"/>
    </source>
</evidence>
<dbReference type="GO" id="GO:0009341">
    <property type="term" value="C:beta-galactosidase complex"/>
    <property type="evidence" value="ECO:0007669"/>
    <property type="project" value="InterPro"/>
</dbReference>
<evidence type="ECO:0000256" key="9">
    <source>
        <dbReference type="ARBA" id="ARBA00032230"/>
    </source>
</evidence>
<evidence type="ECO:0000259" key="10">
    <source>
        <dbReference type="SMART" id="SM01038"/>
    </source>
</evidence>
<dbReference type="InterPro" id="IPR006103">
    <property type="entry name" value="Glyco_hydro_2_cat"/>
</dbReference>
<dbReference type="Gene3D" id="2.60.40.10">
    <property type="entry name" value="Immunoglobulins"/>
    <property type="match status" value="2"/>
</dbReference>
<dbReference type="PANTHER" id="PTHR46323">
    <property type="entry name" value="BETA-GALACTOSIDASE"/>
    <property type="match status" value="1"/>
</dbReference>
<evidence type="ECO:0000256" key="5">
    <source>
        <dbReference type="ARBA" id="ARBA00012756"/>
    </source>
</evidence>
<dbReference type="Pfam" id="PF02836">
    <property type="entry name" value="Glyco_hydro_2_C"/>
    <property type="match status" value="1"/>
</dbReference>
<evidence type="ECO:0000256" key="3">
    <source>
        <dbReference type="ARBA" id="ARBA00007401"/>
    </source>
</evidence>
<keyword evidence="7" id="KW-0106">Calcium</keyword>
<dbReference type="GO" id="GO:0030246">
    <property type="term" value="F:carbohydrate binding"/>
    <property type="evidence" value="ECO:0007669"/>
    <property type="project" value="InterPro"/>
</dbReference>
<dbReference type="InterPro" id="IPR006101">
    <property type="entry name" value="Glyco_hydro_2"/>
</dbReference>
<proteinExistence type="inferred from homology"/>
<dbReference type="KEGG" id="fll:EI427_22535"/>
<dbReference type="RefSeq" id="WP_126619283.1">
    <property type="nucleotide sequence ID" value="NZ_CP034563.1"/>
</dbReference>
<evidence type="ECO:0000256" key="2">
    <source>
        <dbReference type="ARBA" id="ARBA00001913"/>
    </source>
</evidence>
<evidence type="ECO:0000256" key="8">
    <source>
        <dbReference type="ARBA" id="ARBA00023295"/>
    </source>
</evidence>
<dbReference type="InterPro" id="IPR004199">
    <property type="entry name" value="B-gal_small/dom_5"/>
</dbReference>
<dbReference type="GO" id="GO:0005990">
    <property type="term" value="P:lactose catabolic process"/>
    <property type="evidence" value="ECO:0007669"/>
    <property type="project" value="TreeGrafter"/>
</dbReference>
<dbReference type="InterPro" id="IPR008979">
    <property type="entry name" value="Galactose-bd-like_sf"/>
</dbReference>
<dbReference type="PANTHER" id="PTHR46323:SF2">
    <property type="entry name" value="BETA-GALACTOSIDASE"/>
    <property type="match status" value="1"/>
</dbReference>
<dbReference type="Gene3D" id="3.20.20.80">
    <property type="entry name" value="Glycosidases"/>
    <property type="match status" value="1"/>
</dbReference>
<dbReference type="InterPro" id="IPR017853">
    <property type="entry name" value="GH"/>
</dbReference>
<comment type="catalytic activity">
    <reaction evidence="1">
        <text>Hydrolysis of terminal non-reducing beta-D-galactose residues in beta-D-galactosides.</text>
        <dbReference type="EC" id="3.2.1.23"/>
    </reaction>
</comment>
<dbReference type="Gene3D" id="2.60.120.260">
    <property type="entry name" value="Galactose-binding domain-like"/>
    <property type="match status" value="1"/>
</dbReference>
<dbReference type="OrthoDB" id="857501at2"/>
<name>A0A3Q9FTY1_9BACT</name>
<keyword evidence="12" id="KW-1185">Reference proteome</keyword>
<comment type="subunit">
    <text evidence="4">Monomer.</text>
</comment>
<gene>
    <name evidence="11" type="ORF">EI427_22535</name>
</gene>
<evidence type="ECO:0000256" key="6">
    <source>
        <dbReference type="ARBA" id="ARBA00022801"/>
    </source>
</evidence>
<sequence>MHKILLTFLTCLFPIIGISQDRIPHSYIENPTVISVNKMAPRAAFFPFEDELKALNNTYETSANYQSLNGKWKFKLLENDTEVPVGFYLSTFDHTDWSLINVPANWEVEGFGTPIYTNDYYPFADTRERTKGYTEMSAPKPPFVPIKNNPVGLYFKEFDLNATHKYQDVILHIGAIKSAAFVYVNGKEVGYTQGSKVPSEFNISSYLKEGKNTVSFKVYRWSDASYLECQDFWRLSGIERDIFLITQHKVSIEDFGAITTLKNEYKDGSLALDITLNNSSNKTEKVSVNYQLFEGKVLDLIKKPVIEQLKELDIKGGASVHIKKQHIVKNAAIWSAEKPSLYTLLITVKKDNKIIQSTSERIGFRSAEIKDGLFLVNGKPIIVKGVNLHEHNAYTGHVVDEELMKKDIKLMKQLNINAIRTSHYPQPRKFYELCTEFGMYVVDEANIESHGMGYSLQKGKAISNNPSFEKAIVDRTRRMYERDKNYPCIVTWSLGNESGNGYNFYQSYNYLKSVTTIPVQYERAGLEWNTDIYCPMYAGHDWMEKYAKEYKDRPLIQCEYEHFMGNSGGGFEEYTALFDKYENLQGGYIWDWVDQGLHTTDKDGNAFLAYGADFGPKNVPSDGSFLANGIVDSDRNLKPSSLTVKKGYQNVKFKATDLSKGEFEMKNWYDFTSMDKFTVKAIVKAEGKIVHSFDAMHFTTAPHQTEKIRLPVKNLPKGKEYFIHFSVITNEADSFKPKGYTVASEQFTLPSEILYTSITPSTALILTETENVVLLSNKNVRFLFSKDAKTITSYRYKGIEYIHDNSGLTPSFWRALTCNDMGAYTWVKAKDWKVATQEFTIKEVKVSAKTESVYNVLVTYNLPAVNTTFAVQYTLFGDGVLQVNAKLNGMEKADKMPELLRVGMRMMLPKAFNNMIYFGRGPEENYSDRNWATDVDLYSKNTENVTIPFIRPQEMGNHTDIRWVAMKNKKGQGLLAVSNGTSLLNTNAMNYTDEALDAGKGGYNYPKNLRHDQRHPYQIKKVDFVQWHLDMIQEGVGGVNTWGARAMPKYMLDPSKEYEYAFTLIPFKKATTAQLFKMSKLKYSIDKKI</sequence>
<evidence type="ECO:0000256" key="4">
    <source>
        <dbReference type="ARBA" id="ARBA00011245"/>
    </source>
</evidence>
<dbReference type="Proteomes" id="UP000267268">
    <property type="component" value="Chromosome 2"/>
</dbReference>
<reference evidence="11 12" key="1">
    <citation type="submission" date="2018-12" db="EMBL/GenBank/DDBJ databases">
        <title>Flammeovirga pectinis sp. nov., isolated from the gut of the Korean scallop, Patinopecten yessoensis.</title>
        <authorList>
            <person name="Bae J.-W."/>
            <person name="Jeong Y.-S."/>
            <person name="Kang W."/>
        </authorList>
    </citation>
    <scope>NUCLEOTIDE SEQUENCE [LARGE SCALE GENOMIC DNA]</scope>
    <source>
        <strain evidence="11 12">L12M1</strain>
    </source>
</reference>
<dbReference type="SMART" id="SM01038">
    <property type="entry name" value="Bgal_small_N"/>
    <property type="match status" value="1"/>
</dbReference>
<dbReference type="Pfam" id="PF02929">
    <property type="entry name" value="Bgal_small_N"/>
    <property type="match status" value="1"/>
</dbReference>
<dbReference type="Pfam" id="PF00703">
    <property type="entry name" value="Glyco_hydro_2"/>
    <property type="match status" value="1"/>
</dbReference>
<dbReference type="PRINTS" id="PR00132">
    <property type="entry name" value="GLHYDRLASE2"/>
</dbReference>
<accession>A0A3Q9FTY1</accession>
<dbReference type="SUPFAM" id="SSF74650">
    <property type="entry name" value="Galactose mutarotase-like"/>
    <property type="match status" value="1"/>
</dbReference>
<dbReference type="InterPro" id="IPR011013">
    <property type="entry name" value="Gal_mutarotase_sf_dom"/>
</dbReference>
<dbReference type="Pfam" id="PF02837">
    <property type="entry name" value="Glyco_hydro_2_N"/>
    <property type="match status" value="1"/>
</dbReference>
<dbReference type="InterPro" id="IPR050347">
    <property type="entry name" value="Bact_Beta-galactosidase"/>
</dbReference>
<dbReference type="SUPFAM" id="SSF49303">
    <property type="entry name" value="beta-Galactosidase/glucuronidase domain"/>
    <property type="match status" value="2"/>
</dbReference>
<dbReference type="SUPFAM" id="SSF51445">
    <property type="entry name" value="(Trans)glycosidases"/>
    <property type="match status" value="1"/>
</dbReference>
<organism evidence="11 12">
    <name type="scientific">Flammeovirga pectinis</name>
    <dbReference type="NCBI Taxonomy" id="2494373"/>
    <lineage>
        <taxon>Bacteria</taxon>
        <taxon>Pseudomonadati</taxon>
        <taxon>Bacteroidota</taxon>
        <taxon>Cytophagia</taxon>
        <taxon>Cytophagales</taxon>
        <taxon>Flammeovirgaceae</taxon>
        <taxon>Flammeovirga</taxon>
    </lineage>
</organism>
<dbReference type="SUPFAM" id="SSF49785">
    <property type="entry name" value="Galactose-binding domain-like"/>
    <property type="match status" value="1"/>
</dbReference>
<dbReference type="Pfam" id="PF16353">
    <property type="entry name" value="LacZ_4"/>
    <property type="match status" value="1"/>
</dbReference>
<dbReference type="InterPro" id="IPR014718">
    <property type="entry name" value="GH-type_carb-bd"/>
</dbReference>
<dbReference type="GO" id="GO:0004565">
    <property type="term" value="F:beta-galactosidase activity"/>
    <property type="evidence" value="ECO:0007669"/>
    <property type="project" value="UniProtKB-EC"/>
</dbReference>
<dbReference type="EC" id="3.2.1.23" evidence="5"/>
<evidence type="ECO:0000256" key="7">
    <source>
        <dbReference type="ARBA" id="ARBA00022837"/>
    </source>
</evidence>
<evidence type="ECO:0000313" key="12">
    <source>
        <dbReference type="Proteomes" id="UP000267268"/>
    </source>
</evidence>
<dbReference type="EMBL" id="CP034563">
    <property type="protein sequence ID" value="AZQ65002.1"/>
    <property type="molecule type" value="Genomic_DNA"/>
</dbReference>
<dbReference type="InterPro" id="IPR036156">
    <property type="entry name" value="Beta-gal/glucu_dom_sf"/>
</dbReference>